<sequence length="180" mass="20723">MSLYRSPSASVMRSASMLSRSGGFDAYGFGGYGAPSLNVADLGSLTRLEDKIRLLQDDLETERELRNRIERERADLSCQLISLTDRLEEAEGTTDAQIDANRKRESELQKLRKILEDSQLESEDSLNQLRKKHQESLLDYQQQIEQLQKKNSKIDRERQRLQHEVIELTAGIDQMQKDKP</sequence>
<evidence type="ECO:0000256" key="3">
    <source>
        <dbReference type="ARBA" id="ARBA00022433"/>
    </source>
</evidence>
<dbReference type="Gene3D" id="1.20.5.340">
    <property type="match status" value="1"/>
</dbReference>
<evidence type="ECO:0000256" key="8">
    <source>
        <dbReference type="ARBA" id="ARBA00023179"/>
    </source>
</evidence>
<feature type="coiled-coil region" evidence="9">
    <location>
        <begin position="45"/>
        <end position="178"/>
    </location>
</feature>
<feature type="domain" description="Myosin tail" evidence="10">
    <location>
        <begin position="46"/>
        <end position="179"/>
    </location>
</feature>
<keyword evidence="4" id="KW-0963">Cytoplasm</keyword>
<evidence type="ECO:0000256" key="2">
    <source>
        <dbReference type="ARBA" id="ARBA00008447"/>
    </source>
</evidence>
<dbReference type="GO" id="GO:0016459">
    <property type="term" value="C:myosin complex"/>
    <property type="evidence" value="ECO:0007669"/>
    <property type="project" value="UniProtKB-KW"/>
</dbReference>
<keyword evidence="8" id="KW-0514">Muscle protein</keyword>
<evidence type="ECO:0000256" key="5">
    <source>
        <dbReference type="ARBA" id="ARBA00023054"/>
    </source>
</evidence>
<dbReference type="GO" id="GO:0030016">
    <property type="term" value="C:myofibril"/>
    <property type="evidence" value="ECO:0007669"/>
    <property type="project" value="UniProtKB-SubCell"/>
</dbReference>
<keyword evidence="3" id="KW-0787">Thick filament</keyword>
<dbReference type="EMBL" id="LVZM01022736">
    <property type="protein sequence ID" value="OUC40538.1"/>
    <property type="molecule type" value="Genomic_DNA"/>
</dbReference>
<keyword evidence="5 9" id="KW-0175">Coiled coil</keyword>
<accession>A0A1Y3EBM8</accession>
<comment type="subcellular location">
    <subcellularLocation>
        <location evidence="1">Cytoplasm</location>
        <location evidence="1">Myofibril</location>
    </subcellularLocation>
</comment>
<reference evidence="11 12" key="1">
    <citation type="submission" date="2015-04" db="EMBL/GenBank/DDBJ databases">
        <title>Draft genome of the roundworm Trichinella nativa.</title>
        <authorList>
            <person name="Mitreva M."/>
        </authorList>
    </citation>
    <scope>NUCLEOTIDE SEQUENCE [LARGE SCALE GENOMIC DNA]</scope>
    <source>
        <strain evidence="11 12">ISS45</strain>
    </source>
</reference>
<evidence type="ECO:0000256" key="6">
    <source>
        <dbReference type="ARBA" id="ARBA00023123"/>
    </source>
</evidence>
<evidence type="ECO:0000256" key="7">
    <source>
        <dbReference type="ARBA" id="ARBA00023175"/>
    </source>
</evidence>
<dbReference type="GO" id="GO:0030239">
    <property type="term" value="P:myofibril assembly"/>
    <property type="evidence" value="ECO:0007669"/>
    <property type="project" value="UniProtKB-ARBA"/>
</dbReference>
<dbReference type="Pfam" id="PF01576">
    <property type="entry name" value="Myosin_tail_1"/>
    <property type="match status" value="1"/>
</dbReference>
<keyword evidence="6" id="KW-0518">Myosin</keyword>
<protein>
    <recommendedName>
        <fullName evidence="10">Myosin tail domain-containing protein</fullName>
    </recommendedName>
</protein>
<dbReference type="AlphaFoldDB" id="A0A1Y3EBM8"/>
<dbReference type="InterPro" id="IPR002928">
    <property type="entry name" value="Myosin_tail"/>
</dbReference>
<organism evidence="11 12">
    <name type="scientific">Trichinella nativa</name>
    <dbReference type="NCBI Taxonomy" id="6335"/>
    <lineage>
        <taxon>Eukaryota</taxon>
        <taxon>Metazoa</taxon>
        <taxon>Ecdysozoa</taxon>
        <taxon>Nematoda</taxon>
        <taxon>Enoplea</taxon>
        <taxon>Dorylaimia</taxon>
        <taxon>Trichinellida</taxon>
        <taxon>Trichinellidae</taxon>
        <taxon>Trichinella</taxon>
    </lineage>
</organism>
<evidence type="ECO:0000256" key="9">
    <source>
        <dbReference type="SAM" id="Coils"/>
    </source>
</evidence>
<evidence type="ECO:0000256" key="1">
    <source>
        <dbReference type="ARBA" id="ARBA00004657"/>
    </source>
</evidence>
<proteinExistence type="inferred from homology"/>
<evidence type="ECO:0000256" key="4">
    <source>
        <dbReference type="ARBA" id="ARBA00022490"/>
    </source>
</evidence>
<dbReference type="GO" id="GO:0032982">
    <property type="term" value="C:myosin filament"/>
    <property type="evidence" value="ECO:0007669"/>
    <property type="project" value="UniProtKB-KW"/>
</dbReference>
<evidence type="ECO:0000313" key="11">
    <source>
        <dbReference type="EMBL" id="OUC40538.1"/>
    </source>
</evidence>
<comment type="similarity">
    <text evidence="2">Belongs to the paramyosin family.</text>
</comment>
<keyword evidence="7" id="KW-0505">Motor protein</keyword>
<evidence type="ECO:0000313" key="12">
    <source>
        <dbReference type="Proteomes" id="UP000243006"/>
    </source>
</evidence>
<evidence type="ECO:0000259" key="10">
    <source>
        <dbReference type="Pfam" id="PF01576"/>
    </source>
</evidence>
<dbReference type="FunFam" id="1.20.5.340:FF:000035">
    <property type="entry name" value="Paramyosin, long form"/>
    <property type="match status" value="1"/>
</dbReference>
<gene>
    <name evidence="11" type="ORF">D917_03993</name>
</gene>
<dbReference type="Proteomes" id="UP000243006">
    <property type="component" value="Unassembled WGS sequence"/>
</dbReference>
<comment type="caution">
    <text evidence="11">The sequence shown here is derived from an EMBL/GenBank/DDBJ whole genome shotgun (WGS) entry which is preliminary data.</text>
</comment>
<name>A0A1Y3EBM8_9BILA</name>